<dbReference type="PANTHER" id="PTHR42776:SF28">
    <property type="entry name" value="GLUTAMYL ENDOPEPTIDASE, CHLOROPLASTIC-RELATED"/>
    <property type="match status" value="1"/>
</dbReference>
<dbReference type="Gene3D" id="2.120.10.30">
    <property type="entry name" value="TolB, C-terminal domain"/>
    <property type="match status" value="1"/>
</dbReference>
<dbReference type="Pfam" id="PF00326">
    <property type="entry name" value="Peptidase_S9"/>
    <property type="match status" value="1"/>
</dbReference>
<dbReference type="PANTHER" id="PTHR42776">
    <property type="entry name" value="SERINE PEPTIDASE S9 FAMILY MEMBER"/>
    <property type="match status" value="1"/>
</dbReference>
<sequence>MLFQPSSPCRWRLLGRLCLAAWLLGSLPTAAPAQTPYRTPPKAIADLVDAPLPPVALTSPRRTWLLLADRPALPPIAEVAQPELRLGGIRFNPRTTGPSQPAYLTGLTLLRLGDGTKRPVTGLPSPARLGDLSWSPDERSVAFTHTTSDRVELWLLDVEKAAARRVGNLQLNAIFGRPFVWLPNSQGLLCRTVPPKRGTPPAPPAAPDGPIVQENRGRATAARTFQDLLRNPYDEALFDYYLTAQLVQVGLNGQARNLGEPALFQSALPSPNGQYVLAQMLHRPYSYTLPAAYFPLRIEVWDSSGKVVREIADLPLRDDIPTSFDATAKGPRGIQWRSDAPATLAWVEAQDGGNPAVAADIRDRLFFLAAPFSGEPTPSVGFAYRFGGIQWGTGQLALAYESWRKTRLRRTWRFQPDAPDVAPTLIHERSSEDRYADPGNVLTQAAADGTVRLLSPDNGKTLYLVGEGASPEGDRPFLDRFEVSTGQTTRLWRSEAPYYESPVALLDPEAKRVLLTRESPTEPPNYFIRDMATGKLTALTDFPHPTPQLVGIQKEQIRYKRADGVDLTGTLYLPPGYDPKRDGPLPLMLWAYPQEFVSAAAAGQVQGSPYRFTRVSYWGPLFLLTQGYAVLDDPSFPIIGEGGREPNDTYIEQLVASAKAAIDECARRGVADPNRVAVGGHSYGAFMTANLLAHSRLFRAGIARSGAYNRTLTPFGFQAEERTYWQAREIYQRMSPFNYADQIRSPLLLIHGEADDNSGTFPIQSERLFQAVKGLGGTVRLVMLPHERHGYRARESILHMLWETHTWLEEHVKQAKPLEAETSPGNAQPGR</sequence>
<gene>
    <name evidence="4" type="ORF">J8C06_14445</name>
</gene>
<dbReference type="Gene3D" id="3.40.50.1820">
    <property type="entry name" value="alpha/beta hydrolase"/>
    <property type="match status" value="1"/>
</dbReference>
<name>A0ABX8BDY5_9BACT</name>
<keyword evidence="5" id="KW-1185">Reference proteome</keyword>
<dbReference type="RefSeq" id="WP_211430125.1">
    <property type="nucleotide sequence ID" value="NZ_CP072649.1"/>
</dbReference>
<feature type="domain" description="Peptidase S9 prolyl oligopeptidase catalytic" evidence="3">
    <location>
        <begin position="660"/>
        <end position="813"/>
    </location>
</feature>
<proteinExistence type="predicted"/>
<evidence type="ECO:0000313" key="4">
    <source>
        <dbReference type="EMBL" id="QUW04236.1"/>
    </source>
</evidence>
<evidence type="ECO:0000313" key="5">
    <source>
        <dbReference type="Proteomes" id="UP000676506"/>
    </source>
</evidence>
<evidence type="ECO:0000259" key="3">
    <source>
        <dbReference type="Pfam" id="PF00326"/>
    </source>
</evidence>
<keyword evidence="2" id="KW-0732">Signal</keyword>
<dbReference type="InterPro" id="IPR011042">
    <property type="entry name" value="6-blade_b-propeller_TolB-like"/>
</dbReference>
<dbReference type="InterPro" id="IPR001375">
    <property type="entry name" value="Peptidase_S9_cat"/>
</dbReference>
<dbReference type="SUPFAM" id="SSF53474">
    <property type="entry name" value="alpha/beta-Hydrolases"/>
    <property type="match status" value="1"/>
</dbReference>
<evidence type="ECO:0000256" key="1">
    <source>
        <dbReference type="ARBA" id="ARBA00022801"/>
    </source>
</evidence>
<dbReference type="Proteomes" id="UP000676506">
    <property type="component" value="Chromosome 2"/>
</dbReference>
<evidence type="ECO:0000256" key="2">
    <source>
        <dbReference type="SAM" id="SignalP"/>
    </source>
</evidence>
<protein>
    <submittedName>
        <fullName evidence="4">S9 family peptidase</fullName>
    </submittedName>
</protein>
<feature type="chain" id="PRO_5046798550" evidence="2">
    <location>
        <begin position="34"/>
        <end position="831"/>
    </location>
</feature>
<organism evidence="4 5">
    <name type="scientific">Chloracidobacterium validum</name>
    <dbReference type="NCBI Taxonomy" id="2821543"/>
    <lineage>
        <taxon>Bacteria</taxon>
        <taxon>Pseudomonadati</taxon>
        <taxon>Acidobacteriota</taxon>
        <taxon>Terriglobia</taxon>
        <taxon>Terriglobales</taxon>
        <taxon>Acidobacteriaceae</taxon>
        <taxon>Chloracidobacterium</taxon>
    </lineage>
</organism>
<keyword evidence="1" id="KW-0378">Hydrolase</keyword>
<reference evidence="4 5" key="1">
    <citation type="submission" date="2021-03" db="EMBL/GenBank/DDBJ databases">
        <title>Genomic and phenotypic characterization of Chloracidobacterium isolates provides evidence for multiple species.</title>
        <authorList>
            <person name="Saini M.K."/>
            <person name="Costas A.M.G."/>
            <person name="Tank M."/>
            <person name="Bryant D.A."/>
        </authorList>
    </citation>
    <scope>NUCLEOTIDE SEQUENCE [LARGE SCALE GENOMIC DNA]</scope>
    <source>
        <strain evidence="4 5">BV2-C</strain>
    </source>
</reference>
<dbReference type="InterPro" id="IPR029058">
    <property type="entry name" value="AB_hydrolase_fold"/>
</dbReference>
<dbReference type="SUPFAM" id="SSF82171">
    <property type="entry name" value="DPP6 N-terminal domain-like"/>
    <property type="match status" value="1"/>
</dbReference>
<dbReference type="EMBL" id="CP072649">
    <property type="protein sequence ID" value="QUW04236.1"/>
    <property type="molecule type" value="Genomic_DNA"/>
</dbReference>
<accession>A0ABX8BDY5</accession>
<feature type="signal peptide" evidence="2">
    <location>
        <begin position="1"/>
        <end position="33"/>
    </location>
</feature>